<comment type="caution">
    <text evidence="1">The sequence shown here is derived from an EMBL/GenBank/DDBJ whole genome shotgun (WGS) entry which is preliminary data.</text>
</comment>
<dbReference type="RefSeq" id="WP_372495944.1">
    <property type="nucleotide sequence ID" value="NZ_BAABKZ010000005.1"/>
</dbReference>
<protein>
    <recommendedName>
        <fullName evidence="3">3-methyladenine DNA glycosylase</fullName>
    </recommendedName>
</protein>
<evidence type="ECO:0000313" key="2">
    <source>
        <dbReference type="Proteomes" id="UP001501407"/>
    </source>
</evidence>
<accession>A0ABP9MR91</accession>
<reference evidence="2" key="1">
    <citation type="journal article" date="2019" name="Int. J. Syst. Evol. Microbiol.">
        <title>The Global Catalogue of Microorganisms (GCM) 10K type strain sequencing project: providing services to taxonomists for standard genome sequencing and annotation.</title>
        <authorList>
            <consortium name="The Broad Institute Genomics Platform"/>
            <consortium name="The Broad Institute Genome Sequencing Center for Infectious Disease"/>
            <person name="Wu L."/>
            <person name="Ma J."/>
        </authorList>
    </citation>
    <scope>NUCLEOTIDE SEQUENCE [LARGE SCALE GENOMIC DNA]</scope>
    <source>
        <strain evidence="2">JCM 18959</strain>
    </source>
</reference>
<proteinExistence type="predicted"/>
<evidence type="ECO:0008006" key="3">
    <source>
        <dbReference type="Google" id="ProtNLM"/>
    </source>
</evidence>
<dbReference type="EMBL" id="BAABKZ010000005">
    <property type="protein sequence ID" value="GAA5099295.1"/>
    <property type="molecule type" value="Genomic_DNA"/>
</dbReference>
<keyword evidence="2" id="KW-1185">Reference proteome</keyword>
<name>A0ABP9MR91_9MICO</name>
<evidence type="ECO:0000313" key="1">
    <source>
        <dbReference type="EMBL" id="GAA5099295.1"/>
    </source>
</evidence>
<organism evidence="1 2">
    <name type="scientific">Microbacterium yannicii</name>
    <dbReference type="NCBI Taxonomy" id="671622"/>
    <lineage>
        <taxon>Bacteria</taxon>
        <taxon>Bacillati</taxon>
        <taxon>Actinomycetota</taxon>
        <taxon>Actinomycetes</taxon>
        <taxon>Micrococcales</taxon>
        <taxon>Microbacteriaceae</taxon>
        <taxon>Microbacterium</taxon>
    </lineage>
</organism>
<sequence>MTIAPAPVPVLAGEVWRARAAAHESRARSLTHGRRERAARGEAHPVEDFLFTYYSYKPSVLHRWHAGEGLELADAAADARAGWRWYRAGSARGSLVVDGDGFRAERGALIANISRILRATAGRAPGFGCFGLHEWAMVYRQPEHRHPVPLRLGQDATDAVVEAAELRCTHFDAFRFFTPEAAPRNRETPTRERQAALEQPGCLHAGMDLYKWAVKLGPLVPGEVLLDAFELARDIRVLDMRASPYDLAEWGYDAVPIETAEGKAAYVRAQRAFADRGRAVRRRLIDVAAG</sequence>
<gene>
    <name evidence="1" type="ORF">GCM10025760_35330</name>
</gene>
<dbReference type="Proteomes" id="UP001501407">
    <property type="component" value="Unassembled WGS sequence"/>
</dbReference>